<dbReference type="STRING" id="561184.SAMN05216376_102307"/>
<organism evidence="1 2">
    <name type="scientific">Mameliella alba</name>
    <dbReference type="NCBI Taxonomy" id="561184"/>
    <lineage>
        <taxon>Bacteria</taxon>
        <taxon>Pseudomonadati</taxon>
        <taxon>Pseudomonadota</taxon>
        <taxon>Alphaproteobacteria</taxon>
        <taxon>Rhodobacterales</taxon>
        <taxon>Roseobacteraceae</taxon>
        <taxon>Mameliella</taxon>
    </lineage>
</organism>
<evidence type="ECO:0000313" key="2">
    <source>
        <dbReference type="Proteomes" id="UP000030960"/>
    </source>
</evidence>
<dbReference type="RefSeq" id="WP_069086698.1">
    <property type="nucleotide sequence ID" value="NZ_BMGQ01000002.1"/>
</dbReference>
<sequence>MMGGWGFGGGGLLWLIVIGALVVVPFWKLLPRFGIPNWVAIFAIFPLVALILLWVMAFKDQIDGGRA</sequence>
<dbReference type="GeneID" id="66499713"/>
<reference evidence="1 2" key="1">
    <citation type="submission" date="2014-10" db="EMBL/GenBank/DDBJ databases">
        <title>Genome sequence of Ponticoccus sp. strain UMTAT08 isolated from clonal culture of toxic dinoflagellate Alexandrium tamiyavanichii.</title>
        <authorList>
            <person name="Gan H.Y."/>
            <person name="Muhd D.-D."/>
            <person name="Mohd Noor M.E."/>
            <person name="Yeong Y.S."/>
            <person name="Usup G."/>
        </authorList>
    </citation>
    <scope>NUCLEOTIDE SEQUENCE [LARGE SCALE GENOMIC DNA]</scope>
    <source>
        <strain evidence="1 2">UMTAT08</strain>
    </source>
</reference>
<gene>
    <name evidence="1" type="ORF">OA50_03340</name>
</gene>
<name>A0A0B3RW15_9RHOB</name>
<comment type="caution">
    <text evidence="1">The sequence shown here is derived from an EMBL/GenBank/DDBJ whole genome shotgun (WGS) entry which is preliminary data.</text>
</comment>
<accession>A0A0B3RW15</accession>
<dbReference type="EMBL" id="JSUQ01000012">
    <property type="protein sequence ID" value="KHQ52322.1"/>
    <property type="molecule type" value="Genomic_DNA"/>
</dbReference>
<keyword evidence="2" id="KW-1185">Reference proteome</keyword>
<evidence type="ECO:0000313" key="1">
    <source>
        <dbReference type="EMBL" id="KHQ52322.1"/>
    </source>
</evidence>
<protein>
    <submittedName>
        <fullName evidence="1">NADH dehydrogenase subunit C</fullName>
    </submittedName>
</protein>
<dbReference type="Proteomes" id="UP000030960">
    <property type="component" value="Unassembled WGS sequence"/>
</dbReference>
<dbReference type="AlphaFoldDB" id="A0A0B3RW15"/>
<proteinExistence type="predicted"/>